<dbReference type="Proteomes" id="UP000077069">
    <property type="component" value="Unassembled WGS sequence"/>
</dbReference>
<keyword evidence="2" id="KW-1185">Reference proteome</keyword>
<dbReference type="EMBL" id="KV441557">
    <property type="protein sequence ID" value="OAG01401.1"/>
    <property type="molecule type" value="Genomic_DNA"/>
</dbReference>
<evidence type="ECO:0000313" key="2">
    <source>
        <dbReference type="Proteomes" id="UP000077069"/>
    </source>
</evidence>
<dbReference type="OrthoDB" id="2102561at2759"/>
<feature type="non-terminal residue" evidence="1">
    <location>
        <position position="1"/>
    </location>
</feature>
<dbReference type="SUPFAM" id="SSF51735">
    <property type="entry name" value="NAD(P)-binding Rossmann-fold domains"/>
    <property type="match status" value="1"/>
</dbReference>
<dbReference type="InterPro" id="IPR002347">
    <property type="entry name" value="SDR_fam"/>
</dbReference>
<dbReference type="Pfam" id="PF00106">
    <property type="entry name" value="adh_short"/>
    <property type="match status" value="1"/>
</dbReference>
<dbReference type="RefSeq" id="XP_018031766.1">
    <property type="nucleotide sequence ID" value="XM_018174844.1"/>
</dbReference>
<dbReference type="InParanoid" id="A0A177C2M3"/>
<organism evidence="1 2">
    <name type="scientific">Paraphaeosphaeria sporulosa</name>
    <dbReference type="NCBI Taxonomy" id="1460663"/>
    <lineage>
        <taxon>Eukaryota</taxon>
        <taxon>Fungi</taxon>
        <taxon>Dikarya</taxon>
        <taxon>Ascomycota</taxon>
        <taxon>Pezizomycotina</taxon>
        <taxon>Dothideomycetes</taxon>
        <taxon>Pleosporomycetidae</taxon>
        <taxon>Pleosporales</taxon>
        <taxon>Massarineae</taxon>
        <taxon>Didymosphaeriaceae</taxon>
        <taxon>Paraphaeosphaeria</taxon>
    </lineage>
</organism>
<dbReference type="Gene3D" id="3.40.50.720">
    <property type="entry name" value="NAD(P)-binding Rossmann-like Domain"/>
    <property type="match status" value="1"/>
</dbReference>
<evidence type="ECO:0000313" key="1">
    <source>
        <dbReference type="EMBL" id="OAG01401.1"/>
    </source>
</evidence>
<evidence type="ECO:0008006" key="3">
    <source>
        <dbReference type="Google" id="ProtNLM"/>
    </source>
</evidence>
<reference evidence="1 2" key="1">
    <citation type="submission" date="2016-05" db="EMBL/GenBank/DDBJ databases">
        <title>Comparative analysis of secretome profiles of manganese(II)-oxidizing ascomycete fungi.</title>
        <authorList>
            <consortium name="DOE Joint Genome Institute"/>
            <person name="Zeiner C.A."/>
            <person name="Purvine S.O."/>
            <person name="Zink E.M."/>
            <person name="Wu S."/>
            <person name="Pasa-Tolic L."/>
            <person name="Chaput D.L."/>
            <person name="Haridas S."/>
            <person name="Grigoriev I.V."/>
            <person name="Santelli C.M."/>
            <person name="Hansel C.M."/>
        </authorList>
    </citation>
    <scope>NUCLEOTIDE SEQUENCE [LARGE SCALE GENOMIC DNA]</scope>
    <source>
        <strain evidence="1 2">AP3s5-JAC2a</strain>
    </source>
</reference>
<accession>A0A177C2M3</accession>
<dbReference type="InterPro" id="IPR036291">
    <property type="entry name" value="NAD(P)-bd_dom_sf"/>
</dbReference>
<sequence length="56" mass="5971">GYVSVTQALLPLLLASAKTGREAVIVNKTSILSVMRTPFHAAYSASKVAVAMFNYI</sequence>
<protein>
    <recommendedName>
        <fullName evidence="3">NAD(P)-binding protein</fullName>
    </recommendedName>
</protein>
<dbReference type="GeneID" id="28758330"/>
<proteinExistence type="predicted"/>
<dbReference type="AlphaFoldDB" id="A0A177C2M3"/>
<name>A0A177C2M3_9PLEO</name>
<gene>
    <name evidence="1" type="ORF">CC84DRAFT_1099957</name>
</gene>